<protein>
    <submittedName>
        <fullName evidence="2">Uncharacterized protein</fullName>
    </submittedName>
</protein>
<organism evidence="1 2">
    <name type="scientific">Angiostrongylus cantonensis</name>
    <name type="common">Rat lungworm</name>
    <dbReference type="NCBI Taxonomy" id="6313"/>
    <lineage>
        <taxon>Eukaryota</taxon>
        <taxon>Metazoa</taxon>
        <taxon>Ecdysozoa</taxon>
        <taxon>Nematoda</taxon>
        <taxon>Chromadorea</taxon>
        <taxon>Rhabditida</taxon>
        <taxon>Rhabditina</taxon>
        <taxon>Rhabditomorpha</taxon>
        <taxon>Strongyloidea</taxon>
        <taxon>Metastrongylidae</taxon>
        <taxon>Angiostrongylus</taxon>
    </lineage>
</organism>
<proteinExistence type="predicted"/>
<name>A0A0K0DRP2_ANGCA</name>
<evidence type="ECO:0000313" key="2">
    <source>
        <dbReference type="WBParaSite" id="ACAC_0001443101-mRNA-1"/>
    </source>
</evidence>
<accession>A0A0K0DRP2</accession>
<dbReference type="WBParaSite" id="ACAC_0001443101-mRNA-1">
    <property type="protein sequence ID" value="ACAC_0001443101-mRNA-1"/>
    <property type="gene ID" value="ACAC_0001443101"/>
</dbReference>
<reference evidence="2" key="2">
    <citation type="submission" date="2017-02" db="UniProtKB">
        <authorList>
            <consortium name="WormBaseParasite"/>
        </authorList>
    </citation>
    <scope>IDENTIFICATION</scope>
</reference>
<evidence type="ECO:0000313" key="1">
    <source>
        <dbReference type="Proteomes" id="UP000035642"/>
    </source>
</evidence>
<reference evidence="1" key="1">
    <citation type="submission" date="2012-09" db="EMBL/GenBank/DDBJ databases">
        <authorList>
            <person name="Martin A.A."/>
        </authorList>
    </citation>
    <scope>NUCLEOTIDE SEQUENCE</scope>
</reference>
<dbReference type="AlphaFoldDB" id="A0A0K0DRP2"/>
<sequence>MQKRRLEIGNHFSKEYSDYWRSPSQKILANTFTIQRNKFSTSAKCEFVNVVSLLIQFVCVIRDSILSFPTDHFFSPESFRSPAQFASNFGATNNPKTK</sequence>
<dbReference type="Proteomes" id="UP000035642">
    <property type="component" value="Unassembled WGS sequence"/>
</dbReference>
<keyword evidence="1" id="KW-1185">Reference proteome</keyword>